<dbReference type="InterPro" id="IPR029016">
    <property type="entry name" value="GAF-like_dom_sf"/>
</dbReference>
<dbReference type="PROSITE" id="PS50883">
    <property type="entry name" value="EAL"/>
    <property type="match status" value="1"/>
</dbReference>
<dbReference type="InterPro" id="IPR029787">
    <property type="entry name" value="Nucleotide_cyclase"/>
</dbReference>
<dbReference type="Gene3D" id="3.30.450.40">
    <property type="match status" value="1"/>
</dbReference>
<dbReference type="PANTHER" id="PTHR33121:SF19">
    <property type="entry name" value="CYCLIC DI-GMP PHOSPHODIESTERASE PA2567"/>
    <property type="match status" value="1"/>
</dbReference>
<sequence length="587" mass="63916">MQDYREAARLDALHQLKLLDTPPSEHFDRITRMAAQIFGLPIAAVSLTDRDRQWFKSRVGVEHCSIPRDKAPCAEVAETRDLVVIEDFATHACYADSLLAEHGTRFYAGAPLVTREGYGLGALCVLGVEPRIAKPEELAALTDLAAMVMEQIELQHSFGRIDPISGLPTRAQFCEDLSDLALDCPGQARIAVVADLARDDQIAKIVGAMGAARLDEMVREAAHAIQNVLGPNRTAYHVGTTQFAFLSPPDMEVQAYITVLERGFEVIRATSSVRFVTSVAIGVRPFRLGEVTPEDVLRGAASAAQDARRIDGAIALYSEARDHAMRRHYDLLQDFGAALEAEDQLRLVFQPRVDLATGRCLSAETLLRWRHPTLGEVSPGEFIPIIEQTALARPTTQWVLEHALDQLAAWQAAGLDLTLSVNISAANLMEADLIQRIQLALIARQLRPSQLEVELTESAMMAQPEKALAMLRELAEAGIALAIDDFGTGHSSLAYLQQVPAHVVKIDQAFVRGLSSASGADFVLVETMVGLLHKLGRRIVAEGVETAEAAAILAGMGCEEAQGYWFARPLEVPAFAEWIASRTALAA</sequence>
<dbReference type="SUPFAM" id="SSF141868">
    <property type="entry name" value="EAL domain-like"/>
    <property type="match status" value="1"/>
</dbReference>
<organism evidence="2 3">
    <name type="scientific">Sphingomonas trueperi</name>
    <dbReference type="NCBI Taxonomy" id="53317"/>
    <lineage>
        <taxon>Bacteria</taxon>
        <taxon>Pseudomonadati</taxon>
        <taxon>Pseudomonadota</taxon>
        <taxon>Alphaproteobacteria</taxon>
        <taxon>Sphingomonadales</taxon>
        <taxon>Sphingomonadaceae</taxon>
        <taxon>Sphingomonas</taxon>
    </lineage>
</organism>
<comment type="caution">
    <text evidence="2">The sequence shown here is derived from an EMBL/GenBank/DDBJ whole genome shotgun (WGS) entry which is preliminary data.</text>
</comment>
<dbReference type="EMBL" id="JAATJB010000002">
    <property type="protein sequence ID" value="NJB96759.1"/>
    <property type="molecule type" value="Genomic_DNA"/>
</dbReference>
<protein>
    <submittedName>
        <fullName evidence="2">EAL domain-containing protein (Putative c-di-GMP-specific phosphodiesterase class I)/GGDEF domain-containing protein</fullName>
    </submittedName>
</protein>
<keyword evidence="3" id="KW-1185">Reference proteome</keyword>
<dbReference type="SMART" id="SM00065">
    <property type="entry name" value="GAF"/>
    <property type="match status" value="1"/>
</dbReference>
<dbReference type="GO" id="GO:0071111">
    <property type="term" value="F:cyclic-guanylate-specific phosphodiesterase activity"/>
    <property type="evidence" value="ECO:0007669"/>
    <property type="project" value="InterPro"/>
</dbReference>
<dbReference type="SMART" id="SM00267">
    <property type="entry name" value="GGDEF"/>
    <property type="match status" value="1"/>
</dbReference>
<dbReference type="Proteomes" id="UP000531251">
    <property type="component" value="Unassembled WGS sequence"/>
</dbReference>
<dbReference type="InterPro" id="IPR003018">
    <property type="entry name" value="GAF"/>
</dbReference>
<dbReference type="SUPFAM" id="SSF55781">
    <property type="entry name" value="GAF domain-like"/>
    <property type="match status" value="1"/>
</dbReference>
<feature type="domain" description="EAL" evidence="1">
    <location>
        <begin position="328"/>
        <end position="583"/>
    </location>
</feature>
<dbReference type="SUPFAM" id="SSF55073">
    <property type="entry name" value="Nucleotide cyclase"/>
    <property type="match status" value="1"/>
</dbReference>
<accession>A0A7X5XWP4</accession>
<evidence type="ECO:0000313" key="2">
    <source>
        <dbReference type="EMBL" id="NJB96759.1"/>
    </source>
</evidence>
<evidence type="ECO:0000259" key="1">
    <source>
        <dbReference type="PROSITE" id="PS50883"/>
    </source>
</evidence>
<dbReference type="RefSeq" id="WP_167712778.1">
    <property type="nucleotide sequence ID" value="NZ_BAAADY010000005.1"/>
</dbReference>
<dbReference type="Pfam" id="PF01590">
    <property type="entry name" value="GAF"/>
    <property type="match status" value="1"/>
</dbReference>
<dbReference type="InterPro" id="IPR035919">
    <property type="entry name" value="EAL_sf"/>
</dbReference>
<dbReference type="InterPro" id="IPR000160">
    <property type="entry name" value="GGDEF_dom"/>
</dbReference>
<gene>
    <name evidence="2" type="ORF">GGR89_001059</name>
</gene>
<dbReference type="Gene3D" id="3.30.70.270">
    <property type="match status" value="1"/>
</dbReference>
<proteinExistence type="predicted"/>
<dbReference type="InterPro" id="IPR043128">
    <property type="entry name" value="Rev_trsase/Diguanyl_cyclase"/>
</dbReference>
<dbReference type="InterPro" id="IPR001633">
    <property type="entry name" value="EAL_dom"/>
</dbReference>
<dbReference type="CDD" id="cd01948">
    <property type="entry name" value="EAL"/>
    <property type="match status" value="1"/>
</dbReference>
<evidence type="ECO:0000313" key="3">
    <source>
        <dbReference type="Proteomes" id="UP000531251"/>
    </source>
</evidence>
<dbReference type="AlphaFoldDB" id="A0A7X5XWP4"/>
<dbReference type="Gene3D" id="3.20.20.450">
    <property type="entry name" value="EAL domain"/>
    <property type="match status" value="1"/>
</dbReference>
<dbReference type="InterPro" id="IPR050706">
    <property type="entry name" value="Cyclic-di-GMP_PDE-like"/>
</dbReference>
<dbReference type="Pfam" id="PF00563">
    <property type="entry name" value="EAL"/>
    <property type="match status" value="1"/>
</dbReference>
<dbReference type="PANTHER" id="PTHR33121">
    <property type="entry name" value="CYCLIC DI-GMP PHOSPHODIESTERASE PDEF"/>
    <property type="match status" value="1"/>
</dbReference>
<dbReference type="SMART" id="SM00052">
    <property type="entry name" value="EAL"/>
    <property type="match status" value="1"/>
</dbReference>
<name>A0A7X5XWP4_9SPHN</name>
<reference evidence="2 3" key="1">
    <citation type="submission" date="2020-03" db="EMBL/GenBank/DDBJ databases">
        <title>Genomic Encyclopedia of Type Strains, Phase IV (KMG-IV): sequencing the most valuable type-strain genomes for metagenomic binning, comparative biology and taxonomic classification.</title>
        <authorList>
            <person name="Goeker M."/>
        </authorList>
    </citation>
    <scope>NUCLEOTIDE SEQUENCE [LARGE SCALE GENOMIC DNA]</scope>
    <source>
        <strain evidence="2 3">DSM 7225</strain>
    </source>
</reference>